<accession>A0A6J4TIC4</accession>
<evidence type="ECO:0000256" key="7">
    <source>
        <dbReference type="ARBA" id="ARBA00023295"/>
    </source>
</evidence>
<evidence type="ECO:0000256" key="8">
    <source>
        <dbReference type="ARBA" id="ARBA00030473"/>
    </source>
</evidence>
<proteinExistence type="inferred from homology"/>
<evidence type="ECO:0000256" key="1">
    <source>
        <dbReference type="ARBA" id="ARBA00001576"/>
    </source>
</evidence>
<gene>
    <name evidence="15" type="ORF">AVDCRST_MAG13-3492</name>
</gene>
<evidence type="ECO:0000256" key="11">
    <source>
        <dbReference type="ARBA" id="ARBA00060615"/>
    </source>
</evidence>
<dbReference type="Gene3D" id="1.50.10.10">
    <property type="match status" value="1"/>
</dbReference>
<evidence type="ECO:0000256" key="10">
    <source>
        <dbReference type="ARBA" id="ARBA00053030"/>
    </source>
</evidence>
<comment type="catalytic activity">
    <reaction evidence="1">
        <text>alpha,alpha-trehalose + H2O = alpha-D-glucose + beta-D-glucose</text>
        <dbReference type="Rhea" id="RHEA:32675"/>
        <dbReference type="ChEBI" id="CHEBI:15377"/>
        <dbReference type="ChEBI" id="CHEBI:15903"/>
        <dbReference type="ChEBI" id="CHEBI:16551"/>
        <dbReference type="ChEBI" id="CHEBI:17925"/>
        <dbReference type="EC" id="3.2.1.28"/>
    </reaction>
</comment>
<comment type="pathway">
    <text evidence="11">Glycan degradation; trehalose degradation; D-glucose from alpha,alpha-trehalose: step 1/1.</text>
</comment>
<dbReference type="Pfam" id="PF19291">
    <property type="entry name" value="TREH_N"/>
    <property type="match status" value="1"/>
</dbReference>
<dbReference type="SUPFAM" id="SSF48208">
    <property type="entry name" value="Six-hairpin glycosidases"/>
    <property type="match status" value="1"/>
</dbReference>
<evidence type="ECO:0000256" key="6">
    <source>
        <dbReference type="ARBA" id="ARBA00023277"/>
    </source>
</evidence>
<dbReference type="InterPro" id="IPR012341">
    <property type="entry name" value="6hp_glycosidase-like_sf"/>
</dbReference>
<keyword evidence="5 15" id="KW-0378">Hydrolase</keyword>
<keyword evidence="6" id="KW-0119">Carbohydrate metabolism</keyword>
<comment type="similarity">
    <text evidence="2">Belongs to the glycosyl hydrolase 15 family.</text>
</comment>
<evidence type="ECO:0000256" key="9">
    <source>
        <dbReference type="ARBA" id="ARBA00031637"/>
    </source>
</evidence>
<evidence type="ECO:0000259" key="14">
    <source>
        <dbReference type="Pfam" id="PF19291"/>
    </source>
</evidence>
<dbReference type="Pfam" id="PF00723">
    <property type="entry name" value="Glyco_hydro_15"/>
    <property type="match status" value="1"/>
</dbReference>
<evidence type="ECO:0000256" key="3">
    <source>
        <dbReference type="ARBA" id="ARBA00012757"/>
    </source>
</evidence>
<feature type="compositionally biased region" description="Basic and acidic residues" evidence="12">
    <location>
        <begin position="23"/>
        <end position="33"/>
    </location>
</feature>
<protein>
    <recommendedName>
        <fullName evidence="4">Trehalase</fullName>
        <ecNumber evidence="3">3.2.1.28</ecNumber>
    </recommendedName>
    <alternativeName>
        <fullName evidence="8">Alpha,alpha-trehalase</fullName>
    </alternativeName>
    <alternativeName>
        <fullName evidence="9">Alpha,alpha-trehalose glucohydrolase</fullName>
    </alternativeName>
</protein>
<dbReference type="PANTHER" id="PTHR31616">
    <property type="entry name" value="TREHALASE"/>
    <property type="match status" value="1"/>
</dbReference>
<feature type="domain" description="Trehalase-like N-terminal" evidence="14">
    <location>
        <begin position="61"/>
        <end position="137"/>
    </location>
</feature>
<keyword evidence="7 15" id="KW-0326">Glycosidase</keyword>
<evidence type="ECO:0000256" key="5">
    <source>
        <dbReference type="ARBA" id="ARBA00022801"/>
    </source>
</evidence>
<dbReference type="PANTHER" id="PTHR31616:SF10">
    <property type="entry name" value="TREHALASE"/>
    <property type="match status" value="1"/>
</dbReference>
<reference evidence="15" key="1">
    <citation type="submission" date="2020-02" db="EMBL/GenBank/DDBJ databases">
        <authorList>
            <person name="Meier V. D."/>
        </authorList>
    </citation>
    <scope>NUCLEOTIDE SEQUENCE</scope>
    <source>
        <strain evidence="15">AVDCRST_MAG13</strain>
    </source>
</reference>
<sequence>MDDLPRIDELQLDPPPVNGDYSTRAREHPPRRGAMDPYFDHEFEAEPTPFVERLPATSPFPPIADYGFLSDCHTAALVAPDGTVEWLCPPRFDSPSVFAAILDRSAGGFRLGPSSMGVPAGRRYEPGTNILETTWMTATGWLVVRDALIIGRWRERTAGATTAHTRPPTDYESYHCLVRTITCVHGQAQIEMLCEPMFDYGRTPARWNRVEGDPLSVDASDGDGRRVRLISDLRLGIEGSVARARHRLETGETRYCALSWSRLLDGPRSVDEAQEALQTTSEYWRGWLADGKFPDHRWRTHLQRSALVLKGLTYAPTGAMVAAPTTSLPETPGGERNWDYRYTWMRDATFTLSALNALGLEWEADDFIQFVADAERNDDGSLQIMYGIGGERSLGEQELDHLTGYENARPVRIGNGAHDQRQNDVYGAVLDSLYLHTKEYGHNSQRLWPVIEDQVKRAVATWRLPDQGIWEARGEPKHYTSSKLMCWVALDRGARLAARRGKEVLADEWREVANEIHAEICEQGVDERGVFVQHYGATALDASCLLIPLVRFLPHDDPRVCRTVLAIADELSENDLVLRYRTDETDDGLSGEEGTFLICSFWLVSALLEIGERKRGRQLCERLLSLASSLDLYAEELDAATGRHLGNFPQAFTHLALINAVMHVIRDEELAPLL</sequence>
<dbReference type="InterPro" id="IPR045582">
    <property type="entry name" value="Trehalase-like_N"/>
</dbReference>
<dbReference type="EMBL" id="CADCVO010000550">
    <property type="protein sequence ID" value="CAA9522781.1"/>
    <property type="molecule type" value="Genomic_DNA"/>
</dbReference>
<organism evidence="15">
    <name type="scientific">uncultured Solirubrobacteraceae bacterium</name>
    <dbReference type="NCBI Taxonomy" id="1162706"/>
    <lineage>
        <taxon>Bacteria</taxon>
        <taxon>Bacillati</taxon>
        <taxon>Actinomycetota</taxon>
        <taxon>Thermoleophilia</taxon>
        <taxon>Solirubrobacterales</taxon>
        <taxon>Solirubrobacteraceae</taxon>
        <taxon>environmental samples</taxon>
    </lineage>
</organism>
<dbReference type="FunFam" id="1.50.10.10:FF:000005">
    <property type="entry name" value="Glycosyl hydrolase, glucoamylase"/>
    <property type="match status" value="1"/>
</dbReference>
<dbReference type="GO" id="GO:0005993">
    <property type="term" value="P:trehalose catabolic process"/>
    <property type="evidence" value="ECO:0007669"/>
    <property type="project" value="UniProtKB-ARBA"/>
</dbReference>
<name>A0A6J4TIC4_9ACTN</name>
<evidence type="ECO:0000313" key="15">
    <source>
        <dbReference type="EMBL" id="CAA9522781.1"/>
    </source>
</evidence>
<dbReference type="GO" id="GO:0004555">
    <property type="term" value="F:alpha,alpha-trehalase activity"/>
    <property type="evidence" value="ECO:0007669"/>
    <property type="project" value="UniProtKB-EC"/>
</dbReference>
<evidence type="ECO:0000256" key="12">
    <source>
        <dbReference type="SAM" id="MobiDB-lite"/>
    </source>
</evidence>
<feature type="region of interest" description="Disordered" evidence="12">
    <location>
        <begin position="1"/>
        <end position="33"/>
    </location>
</feature>
<evidence type="ECO:0000259" key="13">
    <source>
        <dbReference type="Pfam" id="PF00723"/>
    </source>
</evidence>
<dbReference type="InterPro" id="IPR008928">
    <property type="entry name" value="6-hairpin_glycosidase_sf"/>
</dbReference>
<comment type="cofactor">
    <cofactor evidence="10">
        <name>phosphate</name>
        <dbReference type="ChEBI" id="CHEBI:43474"/>
    </cofactor>
</comment>
<dbReference type="InterPro" id="IPR011613">
    <property type="entry name" value="GH15-like"/>
</dbReference>
<feature type="domain" description="GH15-like" evidence="13">
    <location>
        <begin position="299"/>
        <end position="661"/>
    </location>
</feature>
<dbReference type="AlphaFoldDB" id="A0A6J4TIC4"/>
<evidence type="ECO:0000256" key="2">
    <source>
        <dbReference type="ARBA" id="ARBA00006188"/>
    </source>
</evidence>
<dbReference type="EC" id="3.2.1.28" evidence="3"/>
<evidence type="ECO:0000256" key="4">
    <source>
        <dbReference type="ARBA" id="ARBA00019905"/>
    </source>
</evidence>